<evidence type="ECO:0000313" key="11">
    <source>
        <dbReference type="EMBL" id="GGJ22052.1"/>
    </source>
</evidence>
<dbReference type="InterPro" id="IPR055348">
    <property type="entry name" value="DctQ"/>
</dbReference>
<dbReference type="GO" id="GO:0022857">
    <property type="term" value="F:transmembrane transporter activity"/>
    <property type="evidence" value="ECO:0007669"/>
    <property type="project" value="UniProtKB-UniRule"/>
</dbReference>
<reference evidence="11" key="2">
    <citation type="submission" date="2020-09" db="EMBL/GenBank/DDBJ databases">
        <authorList>
            <person name="Sun Q."/>
            <person name="Zhou Y."/>
        </authorList>
    </citation>
    <scope>NUCLEOTIDE SEQUENCE</scope>
    <source>
        <strain evidence="11">CGMCC 1.3617</strain>
    </source>
</reference>
<dbReference type="PANTHER" id="PTHR35011">
    <property type="entry name" value="2,3-DIKETO-L-GULONATE TRAP TRANSPORTER SMALL PERMEASE PROTEIN YIAM"/>
    <property type="match status" value="1"/>
</dbReference>
<dbReference type="RefSeq" id="WP_188968232.1">
    <property type="nucleotide sequence ID" value="NZ_BMKW01000007.1"/>
</dbReference>
<evidence type="ECO:0000256" key="8">
    <source>
        <dbReference type="ARBA" id="ARBA00038436"/>
    </source>
</evidence>
<evidence type="ECO:0000256" key="5">
    <source>
        <dbReference type="ARBA" id="ARBA00022692"/>
    </source>
</evidence>
<feature type="transmembrane region" description="Helical" evidence="9">
    <location>
        <begin position="20"/>
        <end position="40"/>
    </location>
</feature>
<feature type="transmembrane region" description="Helical" evidence="9">
    <location>
        <begin position="97"/>
        <end position="115"/>
    </location>
</feature>
<proteinExistence type="inferred from homology"/>
<comment type="similarity">
    <text evidence="8 9">Belongs to the TRAP transporter small permease family.</text>
</comment>
<comment type="subcellular location">
    <subcellularLocation>
        <location evidence="1 9">Cell inner membrane</location>
        <topology evidence="1 9">Multi-pass membrane protein</topology>
    </subcellularLocation>
</comment>
<protein>
    <recommendedName>
        <fullName evidence="9">TRAP transporter small permease protein</fullName>
    </recommendedName>
</protein>
<feature type="transmembrane region" description="Helical" evidence="9">
    <location>
        <begin position="60"/>
        <end position="77"/>
    </location>
</feature>
<evidence type="ECO:0000256" key="2">
    <source>
        <dbReference type="ARBA" id="ARBA00022448"/>
    </source>
</evidence>
<reference evidence="11" key="1">
    <citation type="journal article" date="2014" name="Int. J. Syst. Evol. Microbiol.">
        <title>Complete genome sequence of Corynebacterium casei LMG S-19264T (=DSM 44701T), isolated from a smear-ripened cheese.</title>
        <authorList>
            <consortium name="US DOE Joint Genome Institute (JGI-PGF)"/>
            <person name="Walter F."/>
            <person name="Albersmeier A."/>
            <person name="Kalinowski J."/>
            <person name="Ruckert C."/>
        </authorList>
    </citation>
    <scope>NUCLEOTIDE SEQUENCE</scope>
    <source>
        <strain evidence="11">CGMCC 1.3617</strain>
    </source>
</reference>
<dbReference type="PANTHER" id="PTHR35011:SF10">
    <property type="entry name" value="TRAP TRANSPORTER SMALL PERMEASE PROTEIN"/>
    <property type="match status" value="1"/>
</dbReference>
<comment type="caution">
    <text evidence="11">The sequence shown here is derived from an EMBL/GenBank/DDBJ whole genome shotgun (WGS) entry which is preliminary data.</text>
</comment>
<sequence>MQSDSGGGTMDPVMRFAGPVVRFASILCGWWLLGYCFLVVLDIVGRAQFGLSLQGTDELGGYTLAVTSAFGFAQTLLSRRHTRIELVIQRLPRIPAAALNLLAALTIAGLAVLLLERGWSVLDESIEFMAVSNSPLQVPLWIPQGLWVGGLGLFAAVAVALAVQASWVLFRNPQRLNALYGPPTIEEEIEESLEATHVGGMRS</sequence>
<dbReference type="EMBL" id="BMKW01000007">
    <property type="protein sequence ID" value="GGJ22052.1"/>
    <property type="molecule type" value="Genomic_DNA"/>
</dbReference>
<keyword evidence="4 9" id="KW-0997">Cell inner membrane</keyword>
<accession>A0A917NRP1</accession>
<evidence type="ECO:0000256" key="9">
    <source>
        <dbReference type="RuleBase" id="RU369079"/>
    </source>
</evidence>
<keyword evidence="7 9" id="KW-0472">Membrane</keyword>
<keyword evidence="12" id="KW-1185">Reference proteome</keyword>
<name>A0A917NRP1_9PROT</name>
<feature type="domain" description="Tripartite ATP-independent periplasmic transporters DctQ component" evidence="10">
    <location>
        <begin position="36"/>
        <end position="164"/>
    </location>
</feature>
<evidence type="ECO:0000256" key="1">
    <source>
        <dbReference type="ARBA" id="ARBA00004429"/>
    </source>
</evidence>
<keyword evidence="3" id="KW-1003">Cell membrane</keyword>
<dbReference type="AlphaFoldDB" id="A0A917NRP1"/>
<dbReference type="GO" id="GO:0015740">
    <property type="term" value="P:C4-dicarboxylate transport"/>
    <property type="evidence" value="ECO:0007669"/>
    <property type="project" value="TreeGrafter"/>
</dbReference>
<keyword evidence="2 9" id="KW-0813">Transport</keyword>
<gene>
    <name evidence="11" type="ORF">GCM10011320_31640</name>
</gene>
<dbReference type="InterPro" id="IPR007387">
    <property type="entry name" value="TRAP_DctQ"/>
</dbReference>
<evidence type="ECO:0000256" key="7">
    <source>
        <dbReference type="ARBA" id="ARBA00023136"/>
    </source>
</evidence>
<feature type="transmembrane region" description="Helical" evidence="9">
    <location>
        <begin position="146"/>
        <end position="170"/>
    </location>
</feature>
<dbReference type="Pfam" id="PF04290">
    <property type="entry name" value="DctQ"/>
    <property type="match status" value="1"/>
</dbReference>
<comment type="function">
    <text evidence="9">Part of the tripartite ATP-independent periplasmic (TRAP) transport system.</text>
</comment>
<organism evidence="11 12">
    <name type="scientific">Neoroseomonas lacus</name>
    <dbReference type="NCBI Taxonomy" id="287609"/>
    <lineage>
        <taxon>Bacteria</taxon>
        <taxon>Pseudomonadati</taxon>
        <taxon>Pseudomonadota</taxon>
        <taxon>Alphaproteobacteria</taxon>
        <taxon>Acetobacterales</taxon>
        <taxon>Acetobacteraceae</taxon>
        <taxon>Neoroseomonas</taxon>
    </lineage>
</organism>
<dbReference type="GO" id="GO:0005886">
    <property type="term" value="C:plasma membrane"/>
    <property type="evidence" value="ECO:0007669"/>
    <property type="project" value="UniProtKB-SubCell"/>
</dbReference>
<evidence type="ECO:0000256" key="4">
    <source>
        <dbReference type="ARBA" id="ARBA00022519"/>
    </source>
</evidence>
<comment type="subunit">
    <text evidence="9">The complex comprises the extracytoplasmic solute receptor protein and the two transmembrane proteins.</text>
</comment>
<keyword evidence="5 9" id="KW-0812">Transmembrane</keyword>
<keyword evidence="6 9" id="KW-1133">Transmembrane helix</keyword>
<evidence type="ECO:0000256" key="6">
    <source>
        <dbReference type="ARBA" id="ARBA00022989"/>
    </source>
</evidence>
<evidence type="ECO:0000259" key="10">
    <source>
        <dbReference type="Pfam" id="PF04290"/>
    </source>
</evidence>
<evidence type="ECO:0000256" key="3">
    <source>
        <dbReference type="ARBA" id="ARBA00022475"/>
    </source>
</evidence>
<evidence type="ECO:0000313" key="12">
    <source>
        <dbReference type="Proteomes" id="UP000661507"/>
    </source>
</evidence>
<dbReference type="Proteomes" id="UP000661507">
    <property type="component" value="Unassembled WGS sequence"/>
</dbReference>